<evidence type="ECO:0000313" key="7">
    <source>
        <dbReference type="EMBL" id="CAE0612109.1"/>
    </source>
</evidence>
<feature type="region of interest" description="Disordered" evidence="2">
    <location>
        <begin position="1039"/>
        <end position="1058"/>
    </location>
</feature>
<dbReference type="Pfam" id="PF13871">
    <property type="entry name" value="Helicase_C_4"/>
    <property type="match status" value="1"/>
</dbReference>
<comment type="similarity">
    <text evidence="1">Belongs to the SBNO family.</text>
</comment>
<dbReference type="EMBL" id="HBIS01006564">
    <property type="protein sequence ID" value="CAE0612108.1"/>
    <property type="molecule type" value="Transcribed_RNA"/>
</dbReference>
<dbReference type="PANTHER" id="PTHR12706">
    <property type="entry name" value="STRAWBERRY NOTCH-RELATED"/>
    <property type="match status" value="1"/>
</dbReference>
<dbReference type="GO" id="GO:0031490">
    <property type="term" value="F:chromatin DNA binding"/>
    <property type="evidence" value="ECO:0007669"/>
    <property type="project" value="TreeGrafter"/>
</dbReference>
<accession>A0A6U9RP69</accession>
<dbReference type="AlphaFoldDB" id="A0A6U9RP69"/>
<dbReference type="InterPro" id="IPR027417">
    <property type="entry name" value="P-loop_NTPase"/>
</dbReference>
<name>A0A6U9RP69_9CHLO</name>
<dbReference type="EMBL" id="HBIS01006565">
    <property type="protein sequence ID" value="CAE0612109.1"/>
    <property type="molecule type" value="Transcribed_RNA"/>
</dbReference>
<dbReference type="GO" id="GO:0042393">
    <property type="term" value="F:histone binding"/>
    <property type="evidence" value="ECO:0007669"/>
    <property type="project" value="TreeGrafter"/>
</dbReference>
<dbReference type="GO" id="GO:0006355">
    <property type="term" value="P:regulation of DNA-templated transcription"/>
    <property type="evidence" value="ECO:0007669"/>
    <property type="project" value="InterPro"/>
</dbReference>
<dbReference type="InterPro" id="IPR057332">
    <property type="entry name" value="SBNO_a/b_dom"/>
</dbReference>
<protein>
    <submittedName>
        <fullName evidence="7">Uncharacterized protein</fullName>
    </submittedName>
</protein>
<evidence type="ECO:0000256" key="1">
    <source>
        <dbReference type="ARBA" id="ARBA00006992"/>
    </source>
</evidence>
<dbReference type="GO" id="GO:0005634">
    <property type="term" value="C:nucleus"/>
    <property type="evidence" value="ECO:0007669"/>
    <property type="project" value="TreeGrafter"/>
</dbReference>
<dbReference type="Pfam" id="PF13872">
    <property type="entry name" value="AAA_34"/>
    <property type="match status" value="1"/>
</dbReference>
<sequence>MEVRTSSSTHATWEDEGVAEQLRERVFDAYVCRSLDRGKPHPSEVFEPSTLADASLPDCDYPLWDALPAPIVEDGKLSQLQLEGVLYACNKHRERLADGTRAGFLIGDGAGVGKGRQVAGIILDNYVRGRTRHLWLSTSTDLYVDAKRDMSDLGLHIKVINGCKELDRESRATGLSADFKEGVMFCTYSTLVSDNGKRKRVDQVVEWLGGETFDGCIVFDECHKAKNYAAAGDGGGTKVSKVVVALQEQLPNARVVYCSATSVSEITHMGYLSRLALWGPGTAFQDFPTFREAMKSRGLGFLEMLSVELKSQGKYVVRGLSYTGAEFMEVECPLTKRQEKAWDSAVHLWNELRRDIETALDITAARTMDVWKMYWGTQQRFFRLLCVSLKIPTVVAETKLALEAGHAVVIGLQTTGESSADALRLRSGDECGLISTAKEILLRFIKSHFPTFINADTGVIHAAEFSGRQSHECLELRRKLMQNASALDLPMNFLDELIDLLGGKDKVAEMTGRKGRIVRLNNRIRYETRADGSTALEDVNLAEKAMFMRGKKLIAIISDAASTGISLHADRNAQNQRRRVHLTVELPWSADKAVQQLGRSHRSNQVSAPIYKLVSTMVGGEKRFVASVASRLQSLGALTKGDRRAASGLNMAESSFDTKLGRQALRVLFDYIEHTSDVLPPGVSLQGLCDDASYAPHSVLELHSWLKETMSDLGLSSDLTDLKRFLNRILGLPIQKQNLLFNYFYQLLQEQIRVAKKNGKYSEGVSDLPGSHIRRCGQQSQLWKLAYRNDIIIDRGVSFESALGKLEQVEGPGASGFYQSKRPLYGKTAYLLAIRKPGMHHLYTICRPNTGINYFEMDHAELVGKYVQITAEHVRDGWQEAYISAADQCLHGLRCGNGPQCAVGRRLTHVSLITGTVCAIWGALEAVLSRHEYELSKADRSLRVVRAEMDDGETLIGIRYPSHLLNEVQELLQAEQAGKCSFANMAALGGRSPLSLTSVVEEKVELPGPVISKLLSKAFRPPRTLLTYFQPTAVAHQIKHPEVETEQKKRTKQELKKDDIKKHCTSPDMPVIHIIDD</sequence>
<evidence type="ECO:0000313" key="6">
    <source>
        <dbReference type="EMBL" id="CAE0612108.1"/>
    </source>
</evidence>
<evidence type="ECO:0000259" key="3">
    <source>
        <dbReference type="Pfam" id="PF13871"/>
    </source>
</evidence>
<feature type="domain" description="SBNO alpha/beta" evidence="5">
    <location>
        <begin position="797"/>
        <end position="906"/>
    </location>
</feature>
<gene>
    <name evidence="6" type="ORF">PSAL00342_LOCUS5943</name>
    <name evidence="7" type="ORF">PSAL00342_LOCUS5944</name>
</gene>
<dbReference type="InterPro" id="IPR026741">
    <property type="entry name" value="SNO"/>
</dbReference>
<evidence type="ECO:0000259" key="4">
    <source>
        <dbReference type="Pfam" id="PF13872"/>
    </source>
</evidence>
<dbReference type="Gene3D" id="3.40.50.300">
    <property type="entry name" value="P-loop containing nucleotide triphosphate hydrolases"/>
    <property type="match status" value="1"/>
</dbReference>
<proteinExistence type="inferred from homology"/>
<reference evidence="7" key="1">
    <citation type="submission" date="2021-01" db="EMBL/GenBank/DDBJ databases">
        <authorList>
            <person name="Corre E."/>
            <person name="Pelletier E."/>
            <person name="Niang G."/>
            <person name="Scheremetjew M."/>
            <person name="Finn R."/>
            <person name="Kale V."/>
            <person name="Holt S."/>
            <person name="Cochrane G."/>
            <person name="Meng A."/>
            <person name="Brown T."/>
            <person name="Cohen L."/>
        </authorList>
    </citation>
    <scope>NUCLEOTIDE SEQUENCE</scope>
    <source>
        <strain evidence="7">CCMP1897</strain>
    </source>
</reference>
<dbReference type="SUPFAM" id="SSF52540">
    <property type="entry name" value="P-loop containing nucleoside triphosphate hydrolases"/>
    <property type="match status" value="1"/>
</dbReference>
<dbReference type="InterPro" id="IPR039187">
    <property type="entry name" value="SNO_AAA"/>
</dbReference>
<dbReference type="InterPro" id="IPR026937">
    <property type="entry name" value="SBNO_Helicase_C_dom"/>
</dbReference>
<evidence type="ECO:0000259" key="5">
    <source>
        <dbReference type="Pfam" id="PF25373"/>
    </source>
</evidence>
<organism evidence="7">
    <name type="scientific">Picocystis salinarum</name>
    <dbReference type="NCBI Taxonomy" id="88271"/>
    <lineage>
        <taxon>Eukaryota</taxon>
        <taxon>Viridiplantae</taxon>
        <taxon>Chlorophyta</taxon>
        <taxon>Picocystophyceae</taxon>
        <taxon>Picocystales</taxon>
        <taxon>Picocystaceae</taxon>
        <taxon>Picocystis</taxon>
    </lineage>
</organism>
<feature type="domain" description="Strawberry notch AAA" evidence="4">
    <location>
        <begin position="40"/>
        <end position="343"/>
    </location>
</feature>
<evidence type="ECO:0000256" key="2">
    <source>
        <dbReference type="SAM" id="MobiDB-lite"/>
    </source>
</evidence>
<feature type="domain" description="Strawberry notch helicase C" evidence="3">
    <location>
        <begin position="492"/>
        <end position="767"/>
    </location>
</feature>
<dbReference type="PANTHER" id="PTHR12706:SF33">
    <property type="entry name" value="PROTEIN WITH HELICASE_C DOMAIN"/>
    <property type="match status" value="1"/>
</dbReference>
<dbReference type="Pfam" id="PF25373">
    <property type="entry name" value="SBNO"/>
    <property type="match status" value="1"/>
</dbReference>